<feature type="transmembrane region" description="Helical" evidence="5">
    <location>
        <begin position="237"/>
        <end position="258"/>
    </location>
</feature>
<feature type="domain" description="Sugar phosphate transporter" evidence="6">
    <location>
        <begin position="18"/>
        <end position="308"/>
    </location>
</feature>
<feature type="transmembrane region" description="Helical" evidence="5">
    <location>
        <begin position="290"/>
        <end position="310"/>
    </location>
</feature>
<gene>
    <name evidence="7" type="ORF">OJ252_1269</name>
</gene>
<feature type="transmembrane region" description="Helical" evidence="5">
    <location>
        <begin position="163"/>
        <end position="183"/>
    </location>
</feature>
<feature type="transmembrane region" description="Helical" evidence="5">
    <location>
        <begin position="42"/>
        <end position="64"/>
    </location>
</feature>
<dbReference type="Pfam" id="PF03151">
    <property type="entry name" value="TPT"/>
    <property type="match status" value="1"/>
</dbReference>
<name>A0ABQ8P8K4_9CRYT</name>
<feature type="transmembrane region" description="Helical" evidence="5">
    <location>
        <begin position="12"/>
        <end position="30"/>
    </location>
</feature>
<keyword evidence="7" id="KW-0813">Transport</keyword>
<dbReference type="EMBL" id="JAPCXB010000046">
    <property type="protein sequence ID" value="KAJ1612446.1"/>
    <property type="molecule type" value="Genomic_DNA"/>
</dbReference>
<dbReference type="InterPro" id="IPR050186">
    <property type="entry name" value="TPT_transporter"/>
</dbReference>
<dbReference type="InterPro" id="IPR037185">
    <property type="entry name" value="EmrE-like"/>
</dbReference>
<evidence type="ECO:0000313" key="8">
    <source>
        <dbReference type="Proteomes" id="UP001071777"/>
    </source>
</evidence>
<evidence type="ECO:0000256" key="3">
    <source>
        <dbReference type="ARBA" id="ARBA00022989"/>
    </source>
</evidence>
<keyword evidence="3 5" id="KW-1133">Transmembrane helix</keyword>
<evidence type="ECO:0000256" key="2">
    <source>
        <dbReference type="ARBA" id="ARBA00022692"/>
    </source>
</evidence>
<evidence type="ECO:0000256" key="4">
    <source>
        <dbReference type="ARBA" id="ARBA00023136"/>
    </source>
</evidence>
<accession>A0ABQ8P8K4</accession>
<dbReference type="SUPFAM" id="SSF103481">
    <property type="entry name" value="Multidrug resistance efflux transporter EmrE"/>
    <property type="match status" value="1"/>
</dbReference>
<keyword evidence="7" id="KW-0762">Sugar transport</keyword>
<keyword evidence="8" id="KW-1185">Reference proteome</keyword>
<keyword evidence="4 5" id="KW-0472">Membrane</keyword>
<reference evidence="7" key="1">
    <citation type="submission" date="2022-10" db="EMBL/GenBank/DDBJ databases">
        <title>Adaptive evolution leads to modifications in subtelomeric GC content in a zoonotic Cryptosporidium species.</title>
        <authorList>
            <person name="Li J."/>
            <person name="Feng Y."/>
            <person name="Xiao L."/>
        </authorList>
    </citation>
    <scope>NUCLEOTIDE SEQUENCE</scope>
    <source>
        <strain evidence="7">25894</strain>
    </source>
</reference>
<organism evidence="7 8">
    <name type="scientific">Cryptosporidium canis</name>
    <dbReference type="NCBI Taxonomy" id="195482"/>
    <lineage>
        <taxon>Eukaryota</taxon>
        <taxon>Sar</taxon>
        <taxon>Alveolata</taxon>
        <taxon>Apicomplexa</taxon>
        <taxon>Conoidasida</taxon>
        <taxon>Coccidia</taxon>
        <taxon>Eucoccidiorida</taxon>
        <taxon>Eimeriorina</taxon>
        <taxon>Cryptosporidiidae</taxon>
        <taxon>Cryptosporidium</taxon>
    </lineage>
</organism>
<dbReference type="InterPro" id="IPR004853">
    <property type="entry name" value="Sugar_P_trans_dom"/>
</dbReference>
<feature type="transmembrane region" description="Helical" evidence="5">
    <location>
        <begin position="114"/>
        <end position="133"/>
    </location>
</feature>
<feature type="transmembrane region" description="Helical" evidence="5">
    <location>
        <begin position="195"/>
        <end position="217"/>
    </location>
</feature>
<evidence type="ECO:0000256" key="5">
    <source>
        <dbReference type="SAM" id="Phobius"/>
    </source>
</evidence>
<feature type="transmembrane region" description="Helical" evidence="5">
    <location>
        <begin position="140"/>
        <end position="157"/>
    </location>
</feature>
<comment type="caution">
    <text evidence="7">The sequence shown here is derived from an EMBL/GenBank/DDBJ whole genome shotgun (WGS) entry which is preliminary data.</text>
</comment>
<evidence type="ECO:0000313" key="7">
    <source>
        <dbReference type="EMBL" id="KAJ1612446.1"/>
    </source>
</evidence>
<feature type="transmembrane region" description="Helical" evidence="5">
    <location>
        <begin position="265"/>
        <end position="284"/>
    </location>
</feature>
<evidence type="ECO:0000259" key="6">
    <source>
        <dbReference type="Pfam" id="PF03151"/>
    </source>
</evidence>
<proteinExistence type="predicted"/>
<keyword evidence="2 5" id="KW-0812">Transmembrane</keyword>
<protein>
    <submittedName>
        <fullName evidence="7">Nucleotide sugar transporter like integral membrane protein</fullName>
    </submittedName>
</protein>
<comment type="subcellular location">
    <subcellularLocation>
        <location evidence="1">Membrane</location>
        <topology evidence="1">Multi-pass membrane protein</topology>
    </subcellularLocation>
</comment>
<dbReference type="Proteomes" id="UP001071777">
    <property type="component" value="Unassembled WGS sequence"/>
</dbReference>
<evidence type="ECO:0000256" key="1">
    <source>
        <dbReference type="ARBA" id="ARBA00004141"/>
    </source>
</evidence>
<dbReference type="PANTHER" id="PTHR11132">
    <property type="entry name" value="SOLUTE CARRIER FAMILY 35"/>
    <property type="match status" value="1"/>
</dbReference>
<sequence>MMEEGGHGVVQFNQALSLVLYSLVSVSLVFLNKQMFIGDFSYPLFTTWVQQVCGLVCYLIAYEISNRILGKDRLISRPAIQYNQVKDCLPMSISCTVFILLSNQCLKYVPMASYSIARSLTLFFNIIFSIVFLKQNISQVGIIGCIIVTIGFIIGSFDASSLSIHGIFTGALSSFFQSVYTVQIKSVSKVLDDEFLVYWYNVLITSFLAVVPVLLFGEHEAFIVLSNSDIWEFTIKFGPILVTGILNFFLGIIIIWCIHTTSPIAYNLTGYVKSGIQTFIGVILNHDPLQLSTVLGLALTIGGSAIYSFGNFIQSSLSKSSHSNQCNTRLEHIYCPKDDYDSDSTKSSAPSLEYIYSKEFQACESSINNETQLFAK</sequence>